<keyword evidence="3" id="KW-1185">Reference proteome</keyword>
<organism evidence="2 3">
    <name type="scientific">Arthrobacter halodurans</name>
    <dbReference type="NCBI Taxonomy" id="516699"/>
    <lineage>
        <taxon>Bacteria</taxon>
        <taxon>Bacillati</taxon>
        <taxon>Actinomycetota</taxon>
        <taxon>Actinomycetes</taxon>
        <taxon>Micrococcales</taxon>
        <taxon>Micrococcaceae</taxon>
        <taxon>Arthrobacter</taxon>
    </lineage>
</organism>
<dbReference type="Proteomes" id="UP001575652">
    <property type="component" value="Unassembled WGS sequence"/>
</dbReference>
<dbReference type="SUPFAM" id="SSF46689">
    <property type="entry name" value="Homeodomain-like"/>
    <property type="match status" value="1"/>
</dbReference>
<name>A0ABV4UPX8_9MICC</name>
<dbReference type="InterPro" id="IPR000551">
    <property type="entry name" value="MerR-type_HTH_dom"/>
</dbReference>
<comment type="caution">
    <text evidence="2">The sequence shown here is derived from an EMBL/GenBank/DDBJ whole genome shotgun (WGS) entry which is preliminary data.</text>
</comment>
<dbReference type="SUPFAM" id="SSF46955">
    <property type="entry name" value="Putative DNA-binding domain"/>
    <property type="match status" value="1"/>
</dbReference>
<dbReference type="Pfam" id="PF04255">
    <property type="entry name" value="DUF433"/>
    <property type="match status" value="1"/>
</dbReference>
<feature type="domain" description="HTH merR-type" evidence="1">
    <location>
        <begin position="2"/>
        <end position="71"/>
    </location>
</feature>
<dbReference type="Gene3D" id="1.10.1660.10">
    <property type="match status" value="1"/>
</dbReference>
<dbReference type="Pfam" id="PF13411">
    <property type="entry name" value="MerR_1"/>
    <property type="match status" value="1"/>
</dbReference>
<dbReference type="RefSeq" id="WP_373972887.1">
    <property type="nucleotide sequence ID" value="NZ_JBHDLJ010000013.1"/>
</dbReference>
<evidence type="ECO:0000313" key="3">
    <source>
        <dbReference type="Proteomes" id="UP001575652"/>
    </source>
</evidence>
<reference evidence="2 3" key="1">
    <citation type="submission" date="2024-09" db="EMBL/GenBank/DDBJ databases">
        <authorList>
            <person name="Salinas-Garcia M.A."/>
            <person name="Prieme A."/>
        </authorList>
    </citation>
    <scope>NUCLEOTIDE SEQUENCE [LARGE SCALE GENOMIC DNA]</scope>
    <source>
        <strain evidence="2 3">DSM 21081</strain>
    </source>
</reference>
<evidence type="ECO:0000313" key="2">
    <source>
        <dbReference type="EMBL" id="MFB0835711.1"/>
    </source>
</evidence>
<gene>
    <name evidence="2" type="ORF">ACETWP_14055</name>
</gene>
<protein>
    <submittedName>
        <fullName evidence="2">DUF433 domain-containing protein</fullName>
    </submittedName>
</protein>
<dbReference type="InterPro" id="IPR009057">
    <property type="entry name" value="Homeodomain-like_sf"/>
</dbReference>
<evidence type="ECO:0000259" key="1">
    <source>
        <dbReference type="PROSITE" id="PS50937"/>
    </source>
</evidence>
<dbReference type="PROSITE" id="PS50937">
    <property type="entry name" value="HTH_MERR_2"/>
    <property type="match status" value="1"/>
</dbReference>
<accession>A0ABV4UPX8</accession>
<dbReference type="InterPro" id="IPR007367">
    <property type="entry name" value="DUF433"/>
</dbReference>
<sequence length="205" mass="22799">MAFDVRMAAVLTGTTVSQLRRWRREDVFEPEVPPADGGGLQYSYRDLMALRTIAFLRAKISLQRIRLALSVLRKLSYDEHLSAYKFGADSRSVVLADEDGNHIELVGQPGQLRMFTFGEIFAPFTNLHGDNVVPFQRPMPHLEVDADKMGGWPTIANTRVAFDAVAGIVDGDTITVDQVSHFFPTVTTAAAQDAIRFDDMVRAAR</sequence>
<dbReference type="EMBL" id="JBHDLJ010000013">
    <property type="protein sequence ID" value="MFB0835711.1"/>
    <property type="molecule type" value="Genomic_DNA"/>
</dbReference>
<dbReference type="InterPro" id="IPR009061">
    <property type="entry name" value="DNA-bd_dom_put_sf"/>
</dbReference>
<proteinExistence type="predicted"/>